<accession>A0A645J1L4</accession>
<dbReference type="EMBL" id="VSSQ01122579">
    <property type="protein sequence ID" value="MPN54394.1"/>
    <property type="molecule type" value="Genomic_DNA"/>
</dbReference>
<proteinExistence type="predicted"/>
<feature type="transmembrane region" description="Helical" evidence="1">
    <location>
        <begin position="61"/>
        <end position="83"/>
    </location>
</feature>
<reference evidence="2" key="1">
    <citation type="submission" date="2019-08" db="EMBL/GenBank/DDBJ databases">
        <authorList>
            <person name="Kucharzyk K."/>
            <person name="Murdoch R.W."/>
            <person name="Higgins S."/>
            <person name="Loffler F."/>
        </authorList>
    </citation>
    <scope>NUCLEOTIDE SEQUENCE</scope>
</reference>
<keyword evidence="1" id="KW-1133">Transmembrane helix</keyword>
<feature type="transmembrane region" description="Helical" evidence="1">
    <location>
        <begin position="25"/>
        <end position="49"/>
    </location>
</feature>
<evidence type="ECO:0000256" key="1">
    <source>
        <dbReference type="SAM" id="Phobius"/>
    </source>
</evidence>
<protein>
    <submittedName>
        <fullName evidence="2">Uncharacterized protein</fullName>
    </submittedName>
</protein>
<sequence>MIGLAAGAVIKVFLSITLIRDPDINIMGAVFGTMACYTAAAAIDVAFVLKSVRLRLSLMDHILKPAVATALMGGVAVLVYRTIGEWSNTMGVLAAILAALLVYGVSLVFMRSITKEETALMPGGGRMRRLMRAAGVWKE</sequence>
<feature type="transmembrane region" description="Helical" evidence="1">
    <location>
        <begin position="89"/>
        <end position="110"/>
    </location>
</feature>
<organism evidence="2">
    <name type="scientific">bioreactor metagenome</name>
    <dbReference type="NCBI Taxonomy" id="1076179"/>
    <lineage>
        <taxon>unclassified sequences</taxon>
        <taxon>metagenomes</taxon>
        <taxon>ecological metagenomes</taxon>
    </lineage>
</organism>
<gene>
    <name evidence="2" type="ORF">SDC9_202064</name>
</gene>
<evidence type="ECO:0000313" key="2">
    <source>
        <dbReference type="EMBL" id="MPN54394.1"/>
    </source>
</evidence>
<name>A0A645J1L4_9ZZZZ</name>
<comment type="caution">
    <text evidence="2">The sequence shown here is derived from an EMBL/GenBank/DDBJ whole genome shotgun (WGS) entry which is preliminary data.</text>
</comment>
<keyword evidence="1" id="KW-0472">Membrane</keyword>
<dbReference type="AlphaFoldDB" id="A0A645J1L4"/>
<keyword evidence="1" id="KW-0812">Transmembrane</keyword>